<dbReference type="NCBIfam" id="TIGR03353">
    <property type="entry name" value="VI_chp_4"/>
    <property type="match status" value="1"/>
</dbReference>
<dbReference type="PANTHER" id="PTHR35566">
    <property type="entry name" value="BLR3599 PROTEIN"/>
    <property type="match status" value="1"/>
</dbReference>
<proteinExistence type="predicted"/>
<dbReference type="EMBL" id="NXIF01000047">
    <property type="protein sequence ID" value="PKI79989.1"/>
    <property type="molecule type" value="Genomic_DNA"/>
</dbReference>
<accession>A0A2N1J0A8</accession>
<dbReference type="RefSeq" id="WP_101185662.1">
    <property type="nucleotide sequence ID" value="NZ_CP031218.1"/>
</dbReference>
<reference evidence="1 2" key="1">
    <citation type="submission" date="2017-09" db="EMBL/GenBank/DDBJ databases">
        <title>Genomics of the genus Arcobacter.</title>
        <authorList>
            <person name="Perez-Cataluna A."/>
            <person name="Figueras M.J."/>
            <person name="Salas-Masso N."/>
        </authorList>
    </citation>
    <scope>NUCLEOTIDE SEQUENCE [LARGE SCALE GENOMIC DNA]</scope>
    <source>
        <strain evidence="1 2">DSM 18005</strain>
    </source>
</reference>
<name>A0A2N1J0A8_9BACT</name>
<gene>
    <name evidence="1" type="ORF">CP960_11625</name>
</gene>
<evidence type="ECO:0000313" key="2">
    <source>
        <dbReference type="Proteomes" id="UP000233248"/>
    </source>
</evidence>
<sequence>MENKIVWKEGLFIRPQHFQQNDRHYSFELRTRTIQSRANNWGFFNLNIDDTLLNTGKLLIKNASGILPDGTLFELSSQDESDLIIEVQASDVGKFVYLTLPLYIENSDEVHFEEQESLLTRYKSKLLKEIPNINAGENSSSDLIVAKQNFSLQFEEDINQGLIKLKVAKIGNVSAAQVITLDETFEPTYLHLNSCEALVFKIKELSSMLNYRAEKLAEKISDSTLQSTELGHYLMLQLLNRVHSRIDYFISQDKIHPDEVFLELTSFSSELAVFMNKNRRDTDIIKYNHYEQYICFSNLFFKLKDMLSMVLEQNSISLNIEAKKYGIHIVPLKDKKILDNSTFIFAVSADISTDKLKEVLTTGLKIGTIETIKNLVNFHLVGFKLKSLTTAPKEIPYKTNHLYFKIELTNENKKELAKSAGFAFHLSTQIENISYALWAIKE</sequence>
<protein>
    <submittedName>
        <fullName evidence="1">Type VI secretion system baseplate subunit TssK</fullName>
    </submittedName>
</protein>
<dbReference type="InterPro" id="IPR010263">
    <property type="entry name" value="T6SS_TssK"/>
</dbReference>
<dbReference type="AlphaFoldDB" id="A0A2N1J0A8"/>
<dbReference type="KEGG" id="ahs:AHALO_1409"/>
<comment type="caution">
    <text evidence="1">The sequence shown here is derived from an EMBL/GenBank/DDBJ whole genome shotgun (WGS) entry which is preliminary data.</text>
</comment>
<dbReference type="Pfam" id="PF05936">
    <property type="entry name" value="T6SS_VasE"/>
    <property type="match status" value="1"/>
</dbReference>
<dbReference type="Proteomes" id="UP000233248">
    <property type="component" value="Unassembled WGS sequence"/>
</dbReference>
<dbReference type="PANTHER" id="PTHR35566:SF1">
    <property type="entry name" value="TYPE VI SECRETION SYSTEM BASEPLATE COMPONENT TSSK1"/>
    <property type="match status" value="1"/>
</dbReference>
<keyword evidence="2" id="KW-1185">Reference proteome</keyword>
<evidence type="ECO:0000313" key="1">
    <source>
        <dbReference type="EMBL" id="PKI79989.1"/>
    </source>
</evidence>
<organism evidence="1 2">
    <name type="scientific">Malaciobacter halophilus</name>
    <dbReference type="NCBI Taxonomy" id="197482"/>
    <lineage>
        <taxon>Bacteria</taxon>
        <taxon>Pseudomonadati</taxon>
        <taxon>Campylobacterota</taxon>
        <taxon>Epsilonproteobacteria</taxon>
        <taxon>Campylobacterales</taxon>
        <taxon>Arcobacteraceae</taxon>
        <taxon>Malaciobacter</taxon>
    </lineage>
</organism>
<dbReference type="OrthoDB" id="9775333at2"/>